<dbReference type="PROSITE" id="PS50811">
    <property type="entry name" value="WRKY"/>
    <property type="match status" value="1"/>
</dbReference>
<dbReference type="EMBL" id="CAMAPE010000035">
    <property type="protein sequence ID" value="CAH9098311.1"/>
    <property type="molecule type" value="Genomic_DNA"/>
</dbReference>
<evidence type="ECO:0000256" key="6">
    <source>
        <dbReference type="SAM" id="MobiDB-lite"/>
    </source>
</evidence>
<sequence>MRKTTMAQELDHHARRKRVADELVKGKYLATQLQTLLLQNPSIDHIASSNSLVPQLSLEIFRSFTDALFQINNCLDTPPPQLHNLSSSGDDRKRSEDSDSWWRVENNTAQQPSTKSRRGCYKRRKTSEAWTIVSKPMEDGCSWRKYGQKHILNSEYPRCYFRCTHKHTQGCKATKQVQRVSENEYQTTYFGNHTCKEDPNYAPPNQVQAEEEENEHSSFYKYYHKEDESLTVSGSDESSLLAEEMTQFNPQGANNDNNSIEYHSCFENLDNILRSDEMLLLNFLDN</sequence>
<evidence type="ECO:0000256" key="2">
    <source>
        <dbReference type="ARBA" id="ARBA00023015"/>
    </source>
</evidence>
<feature type="domain" description="WRKY" evidence="7">
    <location>
        <begin position="137"/>
        <end position="193"/>
    </location>
</feature>
<dbReference type="Proteomes" id="UP001152484">
    <property type="component" value="Unassembled WGS sequence"/>
</dbReference>
<name>A0A9P0ZD49_CUSEU</name>
<keyword evidence="3" id="KW-0238">DNA-binding</keyword>
<evidence type="ECO:0000256" key="5">
    <source>
        <dbReference type="ARBA" id="ARBA00023242"/>
    </source>
</evidence>
<proteinExistence type="predicted"/>
<evidence type="ECO:0000256" key="3">
    <source>
        <dbReference type="ARBA" id="ARBA00023125"/>
    </source>
</evidence>
<dbReference type="GO" id="GO:0005634">
    <property type="term" value="C:nucleus"/>
    <property type="evidence" value="ECO:0007669"/>
    <property type="project" value="UniProtKB-SubCell"/>
</dbReference>
<evidence type="ECO:0000313" key="9">
    <source>
        <dbReference type="Proteomes" id="UP001152484"/>
    </source>
</evidence>
<dbReference type="SMART" id="SM00774">
    <property type="entry name" value="WRKY"/>
    <property type="match status" value="1"/>
</dbReference>
<accession>A0A9P0ZD49</accession>
<keyword evidence="5" id="KW-0539">Nucleus</keyword>
<gene>
    <name evidence="8" type="ORF">CEURO_LOCUS14241</name>
</gene>
<dbReference type="InterPro" id="IPR044810">
    <property type="entry name" value="WRKY_plant"/>
</dbReference>
<reference evidence="8" key="1">
    <citation type="submission" date="2022-07" db="EMBL/GenBank/DDBJ databases">
        <authorList>
            <person name="Macas J."/>
            <person name="Novak P."/>
            <person name="Neumann P."/>
        </authorList>
    </citation>
    <scope>NUCLEOTIDE SEQUENCE</scope>
</reference>
<dbReference type="PANTHER" id="PTHR31282">
    <property type="entry name" value="WRKY TRANSCRIPTION FACTOR 21-RELATED"/>
    <property type="match status" value="1"/>
</dbReference>
<dbReference type="GO" id="GO:0043565">
    <property type="term" value="F:sequence-specific DNA binding"/>
    <property type="evidence" value="ECO:0007669"/>
    <property type="project" value="InterPro"/>
</dbReference>
<comment type="caution">
    <text evidence="8">The sequence shown here is derived from an EMBL/GenBank/DDBJ whole genome shotgun (WGS) entry which is preliminary data.</text>
</comment>
<keyword evidence="2" id="KW-0805">Transcription regulation</keyword>
<evidence type="ECO:0000256" key="1">
    <source>
        <dbReference type="ARBA" id="ARBA00004123"/>
    </source>
</evidence>
<dbReference type="Pfam" id="PF03106">
    <property type="entry name" value="WRKY"/>
    <property type="match status" value="1"/>
</dbReference>
<evidence type="ECO:0000259" key="7">
    <source>
        <dbReference type="PROSITE" id="PS50811"/>
    </source>
</evidence>
<protein>
    <recommendedName>
        <fullName evidence="7">WRKY domain-containing protein</fullName>
    </recommendedName>
</protein>
<dbReference type="OrthoDB" id="2021064at2759"/>
<evidence type="ECO:0000313" key="8">
    <source>
        <dbReference type="EMBL" id="CAH9098311.1"/>
    </source>
</evidence>
<dbReference type="SUPFAM" id="SSF118290">
    <property type="entry name" value="WRKY DNA-binding domain"/>
    <property type="match status" value="1"/>
</dbReference>
<comment type="subcellular location">
    <subcellularLocation>
        <location evidence="1">Nucleus</location>
    </subcellularLocation>
</comment>
<keyword evidence="4" id="KW-0804">Transcription</keyword>
<feature type="compositionally biased region" description="Polar residues" evidence="6">
    <location>
        <begin position="105"/>
        <end position="114"/>
    </location>
</feature>
<dbReference type="InterPro" id="IPR003657">
    <property type="entry name" value="WRKY_dom"/>
</dbReference>
<feature type="region of interest" description="Disordered" evidence="6">
    <location>
        <begin position="80"/>
        <end position="120"/>
    </location>
</feature>
<dbReference type="GO" id="GO:0003700">
    <property type="term" value="F:DNA-binding transcription factor activity"/>
    <property type="evidence" value="ECO:0007669"/>
    <property type="project" value="InterPro"/>
</dbReference>
<organism evidence="8 9">
    <name type="scientific">Cuscuta europaea</name>
    <name type="common">European dodder</name>
    <dbReference type="NCBI Taxonomy" id="41803"/>
    <lineage>
        <taxon>Eukaryota</taxon>
        <taxon>Viridiplantae</taxon>
        <taxon>Streptophyta</taxon>
        <taxon>Embryophyta</taxon>
        <taxon>Tracheophyta</taxon>
        <taxon>Spermatophyta</taxon>
        <taxon>Magnoliopsida</taxon>
        <taxon>eudicotyledons</taxon>
        <taxon>Gunneridae</taxon>
        <taxon>Pentapetalae</taxon>
        <taxon>asterids</taxon>
        <taxon>lamiids</taxon>
        <taxon>Solanales</taxon>
        <taxon>Convolvulaceae</taxon>
        <taxon>Cuscuteae</taxon>
        <taxon>Cuscuta</taxon>
        <taxon>Cuscuta subgen. Cuscuta</taxon>
    </lineage>
</organism>
<evidence type="ECO:0000256" key="4">
    <source>
        <dbReference type="ARBA" id="ARBA00023163"/>
    </source>
</evidence>
<dbReference type="InterPro" id="IPR036576">
    <property type="entry name" value="WRKY_dom_sf"/>
</dbReference>
<feature type="compositionally biased region" description="Basic and acidic residues" evidence="6">
    <location>
        <begin position="89"/>
        <end position="102"/>
    </location>
</feature>
<dbReference type="Gene3D" id="2.20.25.80">
    <property type="entry name" value="WRKY domain"/>
    <property type="match status" value="1"/>
</dbReference>
<dbReference type="AlphaFoldDB" id="A0A9P0ZD49"/>
<keyword evidence="9" id="KW-1185">Reference proteome</keyword>